<keyword evidence="9 15" id="KW-0560">Oxidoreductase</keyword>
<evidence type="ECO:0000256" key="2">
    <source>
        <dbReference type="ARBA" id="ARBA00004496"/>
    </source>
</evidence>
<comment type="caution">
    <text evidence="15">The sequence shown here is derived from an EMBL/GenBank/DDBJ whole genome shotgun (WGS) entry which is preliminary data.</text>
</comment>
<dbReference type="Proteomes" id="UP000320184">
    <property type="component" value="Unassembled WGS sequence"/>
</dbReference>
<dbReference type="PANTHER" id="PTHR22912:SF93">
    <property type="entry name" value="SOLUBLE PYRIDINE NUCLEOTIDE TRANSHYDROGENASE"/>
    <property type="match status" value="1"/>
</dbReference>
<protein>
    <recommendedName>
        <fullName evidence="4">NAD(P)(+) transhydrogenase (Si-specific)</fullName>
        <ecNumber evidence="4">1.6.1.1</ecNumber>
    </recommendedName>
    <alternativeName>
        <fullName evidence="11">NAD(P)(+) transhydrogenase [B-specific]</fullName>
    </alternativeName>
</protein>
<evidence type="ECO:0000256" key="1">
    <source>
        <dbReference type="ARBA" id="ARBA00002842"/>
    </source>
</evidence>
<comment type="cofactor">
    <cofactor evidence="12">
        <name>FAD</name>
        <dbReference type="ChEBI" id="CHEBI:57692"/>
    </cofactor>
    <text evidence="12">Binds 1 FAD per subunit.</text>
</comment>
<dbReference type="InterPro" id="IPR023753">
    <property type="entry name" value="FAD/NAD-binding_dom"/>
</dbReference>
<dbReference type="PIRSF" id="PIRSF000350">
    <property type="entry name" value="Mercury_reductase_MerA"/>
    <property type="match status" value="1"/>
</dbReference>
<dbReference type="FunFam" id="3.30.390.30:FF:000001">
    <property type="entry name" value="Dihydrolipoyl dehydrogenase"/>
    <property type="match status" value="1"/>
</dbReference>
<keyword evidence="5" id="KW-0963">Cytoplasm</keyword>
<accession>A0A538SFM0</accession>
<feature type="domain" description="Pyridine nucleotide-disulphide oxidoreductase dimerisation" evidence="13">
    <location>
        <begin position="343"/>
        <end position="449"/>
    </location>
</feature>
<dbReference type="NCBIfam" id="NF003585">
    <property type="entry name" value="PRK05249.1"/>
    <property type="match status" value="1"/>
</dbReference>
<dbReference type="PANTHER" id="PTHR22912">
    <property type="entry name" value="DISULFIDE OXIDOREDUCTASE"/>
    <property type="match status" value="1"/>
</dbReference>
<evidence type="ECO:0000256" key="6">
    <source>
        <dbReference type="ARBA" id="ARBA00022630"/>
    </source>
</evidence>
<keyword evidence="7 12" id="KW-0274">FAD</keyword>
<evidence type="ECO:0000259" key="14">
    <source>
        <dbReference type="Pfam" id="PF07992"/>
    </source>
</evidence>
<keyword evidence="12" id="KW-0547">Nucleotide-binding</keyword>
<evidence type="ECO:0000256" key="4">
    <source>
        <dbReference type="ARBA" id="ARBA00012772"/>
    </source>
</evidence>
<evidence type="ECO:0000313" key="16">
    <source>
        <dbReference type="Proteomes" id="UP000320184"/>
    </source>
</evidence>
<dbReference type="InterPro" id="IPR016156">
    <property type="entry name" value="FAD/NAD-linked_Rdtase_dimer_sf"/>
</dbReference>
<dbReference type="Gene3D" id="3.30.390.30">
    <property type="match status" value="1"/>
</dbReference>
<dbReference type="EMBL" id="VBOT01000105">
    <property type="protein sequence ID" value="TMQ50166.1"/>
    <property type="molecule type" value="Genomic_DNA"/>
</dbReference>
<feature type="binding site" evidence="12">
    <location>
        <position position="307"/>
    </location>
    <ligand>
        <name>FAD</name>
        <dbReference type="ChEBI" id="CHEBI:57692"/>
    </ligand>
</feature>
<evidence type="ECO:0000256" key="7">
    <source>
        <dbReference type="ARBA" id="ARBA00022827"/>
    </source>
</evidence>
<evidence type="ECO:0000259" key="13">
    <source>
        <dbReference type="Pfam" id="PF02852"/>
    </source>
</evidence>
<keyword evidence="10 12" id="KW-0520">NAD</keyword>
<dbReference type="GO" id="GO:0006103">
    <property type="term" value="P:2-oxoglutarate metabolic process"/>
    <property type="evidence" value="ECO:0007669"/>
    <property type="project" value="TreeGrafter"/>
</dbReference>
<evidence type="ECO:0000313" key="15">
    <source>
        <dbReference type="EMBL" id="TMQ50166.1"/>
    </source>
</evidence>
<feature type="binding site" evidence="12">
    <location>
        <begin position="179"/>
        <end position="186"/>
    </location>
    <ligand>
        <name>NAD(+)</name>
        <dbReference type="ChEBI" id="CHEBI:57540"/>
    </ligand>
</feature>
<dbReference type="PRINTS" id="PR00411">
    <property type="entry name" value="PNDRDTASEI"/>
</dbReference>
<feature type="domain" description="FAD/NAD(P)-binding" evidence="14">
    <location>
        <begin position="4"/>
        <end position="322"/>
    </location>
</feature>
<comment type="subcellular location">
    <subcellularLocation>
        <location evidence="2">Cytoplasm</location>
    </subcellularLocation>
</comment>
<dbReference type="PRINTS" id="PR00368">
    <property type="entry name" value="FADPNR"/>
</dbReference>
<dbReference type="InterPro" id="IPR001100">
    <property type="entry name" value="Pyr_nuc-diS_OxRdtase"/>
</dbReference>
<dbReference type="EC" id="1.6.1.1" evidence="4"/>
<evidence type="ECO:0000256" key="5">
    <source>
        <dbReference type="ARBA" id="ARBA00022490"/>
    </source>
</evidence>
<dbReference type="SUPFAM" id="SSF51905">
    <property type="entry name" value="FAD/NAD(P)-binding domain"/>
    <property type="match status" value="1"/>
</dbReference>
<dbReference type="SUPFAM" id="SSF55424">
    <property type="entry name" value="FAD/NAD-linked reductases, dimerisation (C-terminal) domain"/>
    <property type="match status" value="1"/>
</dbReference>
<dbReference type="GO" id="GO:0004148">
    <property type="term" value="F:dihydrolipoyl dehydrogenase (NADH) activity"/>
    <property type="evidence" value="ECO:0007669"/>
    <property type="project" value="TreeGrafter"/>
</dbReference>
<evidence type="ECO:0000256" key="12">
    <source>
        <dbReference type="PIRSR" id="PIRSR000350-3"/>
    </source>
</evidence>
<dbReference type="InterPro" id="IPR004099">
    <property type="entry name" value="Pyr_nucl-diS_OxRdtase_dimer"/>
</dbReference>
<evidence type="ECO:0000256" key="8">
    <source>
        <dbReference type="ARBA" id="ARBA00022857"/>
    </source>
</evidence>
<comment type="function">
    <text evidence="1">Conversion of NADPH, generated by peripheral catabolic pathways, to NADH, which can enter the respiratory chain for energy generation.</text>
</comment>
<evidence type="ECO:0000256" key="3">
    <source>
        <dbReference type="ARBA" id="ARBA00007532"/>
    </source>
</evidence>
<evidence type="ECO:0000256" key="9">
    <source>
        <dbReference type="ARBA" id="ARBA00023002"/>
    </source>
</evidence>
<dbReference type="GO" id="GO:0003957">
    <property type="term" value="F:NAD(P)+ transhydrogenase (Si-specific) activity"/>
    <property type="evidence" value="ECO:0007669"/>
    <property type="project" value="UniProtKB-EC"/>
</dbReference>
<proteinExistence type="inferred from homology"/>
<name>A0A538SFM0_UNCEI</name>
<gene>
    <name evidence="15" type="ORF">E6K73_08495</name>
</gene>
<dbReference type="GO" id="GO:0050660">
    <property type="term" value="F:flavin adenine dinucleotide binding"/>
    <property type="evidence" value="ECO:0007669"/>
    <property type="project" value="TreeGrafter"/>
</dbReference>
<dbReference type="Gene3D" id="3.50.50.60">
    <property type="entry name" value="FAD/NAD(P)-binding domain"/>
    <property type="match status" value="2"/>
</dbReference>
<dbReference type="Pfam" id="PF02852">
    <property type="entry name" value="Pyr_redox_dim"/>
    <property type="match status" value="1"/>
</dbReference>
<dbReference type="InterPro" id="IPR050151">
    <property type="entry name" value="Class-I_Pyr_Nuc-Dis_Oxidored"/>
</dbReference>
<organism evidence="15 16">
    <name type="scientific">Eiseniibacteriota bacterium</name>
    <dbReference type="NCBI Taxonomy" id="2212470"/>
    <lineage>
        <taxon>Bacteria</taxon>
        <taxon>Candidatus Eiseniibacteriota</taxon>
    </lineage>
</organism>
<keyword evidence="6" id="KW-0285">Flavoprotein</keyword>
<comment type="similarity">
    <text evidence="3">Belongs to the class-I pyridine nucleotide-disulfide oxidoreductase family.</text>
</comment>
<keyword evidence="8" id="KW-0521">NADP</keyword>
<feature type="binding site" evidence="12">
    <location>
        <position position="50"/>
    </location>
    <ligand>
        <name>FAD</name>
        <dbReference type="ChEBI" id="CHEBI:57692"/>
    </ligand>
</feature>
<evidence type="ECO:0000256" key="11">
    <source>
        <dbReference type="ARBA" id="ARBA00031183"/>
    </source>
</evidence>
<dbReference type="InterPro" id="IPR036188">
    <property type="entry name" value="FAD/NAD-bd_sf"/>
</dbReference>
<dbReference type="AlphaFoldDB" id="A0A538SFM0"/>
<dbReference type="Pfam" id="PF07992">
    <property type="entry name" value="Pyr_redox_2"/>
    <property type="match status" value="1"/>
</dbReference>
<feature type="binding site" evidence="12">
    <location>
        <position position="266"/>
    </location>
    <ligand>
        <name>NAD(+)</name>
        <dbReference type="ChEBI" id="CHEBI:57540"/>
    </ligand>
</feature>
<sequence>MQDFDMVVIGSGPSGQRAAVQAAKLGKQVAVVERYELGGVSINGGTIPSKTLREAVIDLSGLRQRSLYGDSFRVKAEISAQDLLMRTGLIMQREREVVRSQLLRNHVHLVEGAARFEGPHELVVDGRDATHRLQARYVVIAVGSTPGIPPGIEVDHRAVLTSDDILSLETLPRSLTVVGAGIIGVEYATIFAALGIEVVLLDKRPSLLEMVDAELVDALTYQARALGVTLRLGEEVERLEPGAAQTVVRLKSGKRFVTEMVLISAGRVGATTGLGLDRAGVATDERGRIGVNEHYQTSVPHIYAVGDVIGFPALASTSMEQGRLAACHAFGIPATSVPALFPFGIYAIPEVAWVGSTEADLTSKGAPFETGVARYREIARGQILGDSDGMLKLIFRLDTGELLGVWVLGTHAAELVHIGQAVMALGGTLDYFITNVFNYPTLAECYKVAALDGYNKVRSLNAVPARQAAGERG</sequence>
<reference evidence="15 16" key="1">
    <citation type="journal article" date="2019" name="Nat. Microbiol.">
        <title>Mediterranean grassland soil C-N compound turnover is dependent on rainfall and depth, and is mediated by genomically divergent microorganisms.</title>
        <authorList>
            <person name="Diamond S."/>
            <person name="Andeer P.F."/>
            <person name="Li Z."/>
            <person name="Crits-Christoph A."/>
            <person name="Burstein D."/>
            <person name="Anantharaman K."/>
            <person name="Lane K.R."/>
            <person name="Thomas B.C."/>
            <person name="Pan C."/>
            <person name="Northen T.R."/>
            <person name="Banfield J.F."/>
        </authorList>
    </citation>
    <scope>NUCLEOTIDE SEQUENCE [LARGE SCALE GENOMIC DNA]</scope>
    <source>
        <strain evidence="15">WS_3</strain>
    </source>
</reference>
<dbReference type="GO" id="GO:0005829">
    <property type="term" value="C:cytosol"/>
    <property type="evidence" value="ECO:0007669"/>
    <property type="project" value="TreeGrafter"/>
</dbReference>
<evidence type="ECO:0000256" key="10">
    <source>
        <dbReference type="ARBA" id="ARBA00023027"/>
    </source>
</evidence>